<reference evidence="2 3" key="1">
    <citation type="journal article" date="2020" name="ISME J.">
        <title>Uncovering the hidden diversity of litter-decomposition mechanisms in mushroom-forming fungi.</title>
        <authorList>
            <person name="Floudas D."/>
            <person name="Bentzer J."/>
            <person name="Ahren D."/>
            <person name="Johansson T."/>
            <person name="Persson P."/>
            <person name="Tunlid A."/>
        </authorList>
    </citation>
    <scope>NUCLEOTIDE SEQUENCE [LARGE SCALE GENOMIC DNA]</scope>
    <source>
        <strain evidence="2 3">CBS 661.87</strain>
    </source>
</reference>
<dbReference type="InterPro" id="IPR003615">
    <property type="entry name" value="HNH_nuc"/>
</dbReference>
<proteinExistence type="predicted"/>
<comment type="caution">
    <text evidence="2">The sequence shown here is derived from an EMBL/GenBank/DDBJ whole genome shotgun (WGS) entry which is preliminary data.</text>
</comment>
<sequence>MPPLPALDDPQAQRIVNEASDVKAYLICLEYEKEFTAIAGKLRCVRIFGFLLLNAPNQDVRMEVTKCILSCKDESDLVNLGSFFERYVILPFKEFKGRTPNSSAHPSRPSFEAVKRQLKVDIREAPKNHKDAKDRALIRDNWRCVATGLIDSAVPEDPPPEFAIHTECAHIIPEASFFGVNPKSEQNPKLDYSASILDVLSRFRYDISSFNGEKVHSLTNVMTMQRDMHDAFDRLKFYLEATSQKDRYEAKFFGPIPLRDARQFVTFTTKDPEYLPVPAPELLALHATCCKVAHLSGAAEWIDMVYRDADEIGVLAPDGTSGDVLGYALSSLSNHTVSVRG</sequence>
<dbReference type="AlphaFoldDB" id="A0A8H5H407"/>
<evidence type="ECO:0000259" key="1">
    <source>
        <dbReference type="Pfam" id="PF13391"/>
    </source>
</evidence>
<dbReference type="OrthoDB" id="2104739at2759"/>
<evidence type="ECO:0000313" key="3">
    <source>
        <dbReference type="Proteomes" id="UP000565441"/>
    </source>
</evidence>
<accession>A0A8H5H407</accession>
<feature type="domain" description="HNH nuclease" evidence="1">
    <location>
        <begin position="144"/>
        <end position="239"/>
    </location>
</feature>
<dbReference type="Pfam" id="PF13391">
    <property type="entry name" value="HNH_2"/>
    <property type="match status" value="1"/>
</dbReference>
<gene>
    <name evidence="2" type="ORF">D9615_007748</name>
</gene>
<dbReference type="EMBL" id="JAACJP010000030">
    <property type="protein sequence ID" value="KAF5376150.1"/>
    <property type="molecule type" value="Genomic_DNA"/>
</dbReference>
<evidence type="ECO:0000313" key="2">
    <source>
        <dbReference type="EMBL" id="KAF5376150.1"/>
    </source>
</evidence>
<organism evidence="2 3">
    <name type="scientific">Tricholomella constricta</name>
    <dbReference type="NCBI Taxonomy" id="117010"/>
    <lineage>
        <taxon>Eukaryota</taxon>
        <taxon>Fungi</taxon>
        <taxon>Dikarya</taxon>
        <taxon>Basidiomycota</taxon>
        <taxon>Agaricomycotina</taxon>
        <taxon>Agaricomycetes</taxon>
        <taxon>Agaricomycetidae</taxon>
        <taxon>Agaricales</taxon>
        <taxon>Tricholomatineae</taxon>
        <taxon>Lyophyllaceae</taxon>
        <taxon>Tricholomella</taxon>
    </lineage>
</organism>
<name>A0A8H5H407_9AGAR</name>
<keyword evidence="3" id="KW-1185">Reference proteome</keyword>
<protein>
    <recommendedName>
        <fullName evidence="1">HNH nuclease domain-containing protein</fullName>
    </recommendedName>
</protein>
<dbReference type="Proteomes" id="UP000565441">
    <property type="component" value="Unassembled WGS sequence"/>
</dbReference>